<keyword evidence="2" id="KW-1185">Reference proteome</keyword>
<dbReference type="GeneID" id="22277106"/>
<reference evidence="1" key="1">
    <citation type="journal article" date="2014" name="Virology">
        <title>The odd one out: Bacillus ACT bacteriophage CP-51 exhibits unusual properties compared to related Spounavirinae W.Ph. and Bastille.</title>
        <authorList>
            <person name="Klumpp J."/>
            <person name="Schmuki M."/>
            <person name="Sozhamannan S."/>
            <person name="Beyer W."/>
            <person name="Fouts D.E."/>
            <person name="Bernbach V."/>
            <person name="Calendar R."/>
            <person name="Loessner M.J."/>
        </authorList>
    </citation>
    <scope>NUCLEOTIDE SEQUENCE [LARGE SCALE GENOMIC DNA]</scope>
</reference>
<dbReference type="Proteomes" id="UP000027382">
    <property type="component" value="Segment"/>
</dbReference>
<dbReference type="EMBL" id="KF554508">
    <property type="protein sequence ID" value="AID50598.1"/>
    <property type="molecule type" value="Genomic_DNA"/>
</dbReference>
<proteinExistence type="predicted"/>
<dbReference type="OrthoDB" id="31379at10239"/>
<dbReference type="RefSeq" id="YP_009099207.1">
    <property type="nucleotide sequence ID" value="NC_025423.1"/>
</dbReference>
<accession>A0A068EMI3</accession>
<dbReference type="KEGG" id="vg:22277106"/>
<evidence type="ECO:0000313" key="1">
    <source>
        <dbReference type="EMBL" id="AID50598.1"/>
    </source>
</evidence>
<protein>
    <submittedName>
        <fullName evidence="1">Uncharacterized protein</fullName>
    </submittedName>
</protein>
<name>A0A068EMI3_9CAUD</name>
<sequence length="130" mass="14697">MIIMYGSDTMSMGLIDEAVYSTNQDHHGITKEPIRFQYDREYYVFNINNLPEDDVLATVHYLDQYTKGLDHSAEGDIAGNSMSGCVNRKHVDEGIECCSGLQDCICIDTGEYDVTLANGVEVHVYYFSEY</sequence>
<evidence type="ECO:0000313" key="2">
    <source>
        <dbReference type="Proteomes" id="UP000027382"/>
    </source>
</evidence>
<organism evidence="1 2">
    <name type="scientific">Bacillus phage CP-51</name>
    <dbReference type="NCBI Taxonomy" id="1391188"/>
    <lineage>
        <taxon>Viruses</taxon>
        <taxon>Duplodnaviria</taxon>
        <taxon>Heunggongvirae</taxon>
        <taxon>Uroviricota</taxon>
        <taxon>Caudoviricetes</taxon>
        <taxon>Herelleviridae</taxon>
        <taxon>Spounavirinae</taxon>
        <taxon>Siminovitchvirus</taxon>
        <taxon>Siminovitchvirus CP51</taxon>
    </lineage>
</organism>